<dbReference type="GeneID" id="20089243"/>
<gene>
    <name evidence="2" type="ORF">H310_12193</name>
</gene>
<sequence length="230" mass="25223">MPSASFRKTISLAGKVAIIEEYEASGGTIYATAKKHGIQCNQLSRWLKNKENLVAAASLNPSKVTLNPGKAPAVAKESPTHPHAEDGVTMTEEETNRSKKKRKRSPSPTNTPPVTMPPSSPASTVSCPSEPESSFLKARRSTLPTTASHPPNASQLRWEATLATLTAAIQKYNEHQEHLVDLHRERLEQDRDLKKQRLAVDTRLADIAEGHLVSIQELLGELRKRATTDP</sequence>
<dbReference type="VEuPathDB" id="FungiDB:H310_12193"/>
<dbReference type="AlphaFoldDB" id="A0A024TJR0"/>
<feature type="compositionally biased region" description="Pro residues" evidence="1">
    <location>
        <begin position="109"/>
        <end position="120"/>
    </location>
</feature>
<proteinExistence type="predicted"/>
<evidence type="ECO:0000256" key="1">
    <source>
        <dbReference type="SAM" id="MobiDB-lite"/>
    </source>
</evidence>
<name>A0A024TJR0_9STRA</name>
<dbReference type="OrthoDB" id="10432635at2759"/>
<evidence type="ECO:0000313" key="2">
    <source>
        <dbReference type="EMBL" id="ETV93841.1"/>
    </source>
</evidence>
<accession>A0A024TJR0</accession>
<dbReference type="Gene3D" id="1.10.10.60">
    <property type="entry name" value="Homeodomain-like"/>
    <property type="match status" value="1"/>
</dbReference>
<organism evidence="2">
    <name type="scientific">Aphanomyces invadans</name>
    <dbReference type="NCBI Taxonomy" id="157072"/>
    <lineage>
        <taxon>Eukaryota</taxon>
        <taxon>Sar</taxon>
        <taxon>Stramenopiles</taxon>
        <taxon>Oomycota</taxon>
        <taxon>Saprolegniomycetes</taxon>
        <taxon>Saprolegniales</taxon>
        <taxon>Verrucalvaceae</taxon>
        <taxon>Aphanomyces</taxon>
    </lineage>
</organism>
<dbReference type="EMBL" id="KI913988">
    <property type="protein sequence ID" value="ETV93841.1"/>
    <property type="molecule type" value="Genomic_DNA"/>
</dbReference>
<feature type="region of interest" description="Disordered" evidence="1">
    <location>
        <begin position="62"/>
        <end position="155"/>
    </location>
</feature>
<dbReference type="InterPro" id="IPR009057">
    <property type="entry name" value="Homeodomain-like_sf"/>
</dbReference>
<dbReference type="SUPFAM" id="SSF46689">
    <property type="entry name" value="Homeodomain-like"/>
    <property type="match status" value="1"/>
</dbReference>
<protein>
    <submittedName>
        <fullName evidence="2">Uncharacterized protein</fullName>
    </submittedName>
</protein>
<feature type="compositionally biased region" description="Polar residues" evidence="1">
    <location>
        <begin position="142"/>
        <end position="155"/>
    </location>
</feature>
<dbReference type="RefSeq" id="XP_008877401.1">
    <property type="nucleotide sequence ID" value="XM_008879179.1"/>
</dbReference>
<reference evidence="2" key="1">
    <citation type="submission" date="2013-12" db="EMBL/GenBank/DDBJ databases">
        <title>The Genome Sequence of Aphanomyces invadans NJM9701.</title>
        <authorList>
            <consortium name="The Broad Institute Genomics Platform"/>
            <person name="Russ C."/>
            <person name="Tyler B."/>
            <person name="van West P."/>
            <person name="Dieguez-Uribeondo J."/>
            <person name="Young S.K."/>
            <person name="Zeng Q."/>
            <person name="Gargeya S."/>
            <person name="Fitzgerald M."/>
            <person name="Abouelleil A."/>
            <person name="Alvarado L."/>
            <person name="Chapman S.B."/>
            <person name="Gainer-Dewar J."/>
            <person name="Goldberg J."/>
            <person name="Griggs A."/>
            <person name="Gujja S."/>
            <person name="Hansen M."/>
            <person name="Howarth C."/>
            <person name="Imamovic A."/>
            <person name="Ireland A."/>
            <person name="Larimer J."/>
            <person name="McCowan C."/>
            <person name="Murphy C."/>
            <person name="Pearson M."/>
            <person name="Poon T.W."/>
            <person name="Priest M."/>
            <person name="Roberts A."/>
            <person name="Saif S."/>
            <person name="Shea T."/>
            <person name="Sykes S."/>
            <person name="Wortman J."/>
            <person name="Nusbaum C."/>
            <person name="Birren B."/>
        </authorList>
    </citation>
    <scope>NUCLEOTIDE SEQUENCE [LARGE SCALE GENOMIC DNA]</scope>
    <source>
        <strain evidence="2">NJM9701</strain>
    </source>
</reference>